<dbReference type="SUPFAM" id="SSF53822">
    <property type="entry name" value="Periplasmic binding protein-like I"/>
    <property type="match status" value="1"/>
</dbReference>
<evidence type="ECO:0000313" key="9">
    <source>
        <dbReference type="Proteomes" id="UP000192578"/>
    </source>
</evidence>
<dbReference type="Pfam" id="PF01094">
    <property type="entry name" value="ANF_receptor"/>
    <property type="match status" value="1"/>
</dbReference>
<feature type="transmembrane region" description="Helical" evidence="5">
    <location>
        <begin position="486"/>
        <end position="508"/>
    </location>
</feature>
<evidence type="ECO:0000256" key="3">
    <source>
        <dbReference type="ARBA" id="ARBA00022989"/>
    </source>
</evidence>
<organism evidence="8 9">
    <name type="scientific">Hypsibius exemplaris</name>
    <name type="common">Freshwater tardigrade</name>
    <dbReference type="NCBI Taxonomy" id="2072580"/>
    <lineage>
        <taxon>Eukaryota</taxon>
        <taxon>Metazoa</taxon>
        <taxon>Ecdysozoa</taxon>
        <taxon>Tardigrada</taxon>
        <taxon>Eutardigrada</taxon>
        <taxon>Parachela</taxon>
        <taxon>Hypsibioidea</taxon>
        <taxon>Hypsibiidae</taxon>
        <taxon>Hypsibius</taxon>
    </lineage>
</organism>
<reference evidence="9" key="1">
    <citation type="submission" date="2017-01" db="EMBL/GenBank/DDBJ databases">
        <title>Comparative genomics of anhydrobiosis in the tardigrade Hypsibius dujardini.</title>
        <authorList>
            <person name="Yoshida Y."/>
            <person name="Koutsovoulos G."/>
            <person name="Laetsch D."/>
            <person name="Stevens L."/>
            <person name="Kumar S."/>
            <person name="Horikawa D."/>
            <person name="Ishino K."/>
            <person name="Komine S."/>
            <person name="Tomita M."/>
            <person name="Blaxter M."/>
            <person name="Arakawa K."/>
        </authorList>
    </citation>
    <scope>NUCLEOTIDE SEQUENCE [LARGE SCALE GENOMIC DNA]</scope>
    <source>
        <strain evidence="9">Z151</strain>
    </source>
</reference>
<dbReference type="Proteomes" id="UP000192578">
    <property type="component" value="Unassembled WGS sequence"/>
</dbReference>
<feature type="domain" description="Receptor ligand binding region" evidence="7">
    <location>
        <begin position="135"/>
        <end position="428"/>
    </location>
</feature>
<keyword evidence="2 5" id="KW-0812">Transmembrane</keyword>
<dbReference type="Gene3D" id="3.40.50.2300">
    <property type="match status" value="1"/>
</dbReference>
<evidence type="ECO:0000313" key="8">
    <source>
        <dbReference type="EMBL" id="OQV18898.1"/>
    </source>
</evidence>
<keyword evidence="3 5" id="KW-1133">Transmembrane helix</keyword>
<evidence type="ECO:0000256" key="2">
    <source>
        <dbReference type="ARBA" id="ARBA00022692"/>
    </source>
</evidence>
<evidence type="ECO:0000256" key="4">
    <source>
        <dbReference type="ARBA" id="ARBA00023136"/>
    </source>
</evidence>
<keyword evidence="6" id="KW-0732">Signal</keyword>
<dbReference type="CDD" id="cd06352">
    <property type="entry name" value="PBP1_NPR_GC-like"/>
    <property type="match status" value="1"/>
</dbReference>
<sequence>MLDLKGPIFELSVFLIQLYTCLAITPDITPRPSRAPITVTIVVYGRVTEQGVTSLSIAEPPYELAVEKIRRDYGEYFTFDYVRTTASPCLFDLQPDAQNANDSLPWWYNRLFEPDRVLVFLTPGGSGLICDANDASMQSLAGNWNTIIFNTISGIEMKGRSAPFATSLSFTSVGGTKYIDLALTLIVYYQWKSVFIVWDESSAPAFRALANGLSTGLNRIGKGYFHKKRHIKSHSSFIYQPTLWEFGNVSRIMFYYGHAVWLRRILITAASLNMTDGQFVYIFTEMMSAPTLYGNLTWYNGDEDDEVARRAFQSLLILQPLDPPSQMSEQQPGQTGILAEFRRRSMLKYNASYAPGYDLINVLEDGYIAVLLLGQVLNETREDGQDLTDGRGLADRFLNRTFPTADFGDVFIDENGMRCNDYAVVHYNAIGESRQPFLVQYASTVNSLSPINGPIQWPGGDWPPLSQPRCGLLADACQEKRSVTSLAGVVIGSFSVMGVFAAVVVRVVRLNWSDSTLWWFIQHRELQNKTEDRKSVLPFSELLALAERLFNLPVASNLLIKWPTPY</sequence>
<dbReference type="EMBL" id="MTYJ01000044">
    <property type="protein sequence ID" value="OQV18898.1"/>
    <property type="molecule type" value="Genomic_DNA"/>
</dbReference>
<name>A0A1W0WUK6_HYPEX</name>
<dbReference type="OrthoDB" id="1890790at2759"/>
<keyword evidence="9" id="KW-1185">Reference proteome</keyword>
<proteinExistence type="predicted"/>
<evidence type="ECO:0000256" key="1">
    <source>
        <dbReference type="ARBA" id="ARBA00004370"/>
    </source>
</evidence>
<dbReference type="InterPro" id="IPR028082">
    <property type="entry name" value="Peripla_BP_I"/>
</dbReference>
<keyword evidence="4 5" id="KW-0472">Membrane</keyword>
<dbReference type="InterPro" id="IPR001828">
    <property type="entry name" value="ANF_lig-bd_rcpt"/>
</dbReference>
<comment type="caution">
    <text evidence="8">The sequence shown here is derived from an EMBL/GenBank/DDBJ whole genome shotgun (WGS) entry which is preliminary data.</text>
</comment>
<gene>
    <name evidence="8" type="ORF">BV898_06960</name>
</gene>
<evidence type="ECO:0000259" key="7">
    <source>
        <dbReference type="Pfam" id="PF01094"/>
    </source>
</evidence>
<evidence type="ECO:0000256" key="5">
    <source>
        <dbReference type="SAM" id="Phobius"/>
    </source>
</evidence>
<evidence type="ECO:0000256" key="6">
    <source>
        <dbReference type="SAM" id="SignalP"/>
    </source>
</evidence>
<comment type="subcellular location">
    <subcellularLocation>
        <location evidence="1">Membrane</location>
    </subcellularLocation>
</comment>
<dbReference type="AlphaFoldDB" id="A0A1W0WUK6"/>
<accession>A0A1W0WUK6</accession>
<dbReference type="GO" id="GO:0016020">
    <property type="term" value="C:membrane"/>
    <property type="evidence" value="ECO:0007669"/>
    <property type="project" value="UniProtKB-SubCell"/>
</dbReference>
<feature type="signal peptide" evidence="6">
    <location>
        <begin position="1"/>
        <end position="23"/>
    </location>
</feature>
<feature type="chain" id="PRO_5012619170" description="Receptor ligand binding region domain-containing protein" evidence="6">
    <location>
        <begin position="24"/>
        <end position="566"/>
    </location>
</feature>
<protein>
    <recommendedName>
        <fullName evidence="7">Receptor ligand binding region domain-containing protein</fullName>
    </recommendedName>
</protein>